<dbReference type="AlphaFoldDB" id="A0A1J3ILK6"/>
<reference evidence="1" key="1">
    <citation type="submission" date="2016-07" db="EMBL/GenBank/DDBJ databases">
        <title>De novo transcriptome assembly of four accessions of the metal hyperaccumulator plant Noccaea caerulescens.</title>
        <authorList>
            <person name="Blande D."/>
            <person name="Halimaa P."/>
            <person name="Tervahauta A.I."/>
            <person name="Aarts M.G."/>
            <person name="Karenlampi S.O."/>
        </authorList>
    </citation>
    <scope>NUCLEOTIDE SEQUENCE</scope>
</reference>
<protein>
    <submittedName>
        <fullName evidence="1">Uncharacterized protein</fullName>
    </submittedName>
</protein>
<accession>A0A1J3ILK6</accession>
<organism evidence="1">
    <name type="scientific">Noccaea caerulescens</name>
    <name type="common">Alpine penny-cress</name>
    <name type="synonym">Thlaspi caerulescens</name>
    <dbReference type="NCBI Taxonomy" id="107243"/>
    <lineage>
        <taxon>Eukaryota</taxon>
        <taxon>Viridiplantae</taxon>
        <taxon>Streptophyta</taxon>
        <taxon>Embryophyta</taxon>
        <taxon>Tracheophyta</taxon>
        <taxon>Spermatophyta</taxon>
        <taxon>Magnoliopsida</taxon>
        <taxon>eudicotyledons</taxon>
        <taxon>Gunneridae</taxon>
        <taxon>Pentapetalae</taxon>
        <taxon>rosids</taxon>
        <taxon>malvids</taxon>
        <taxon>Brassicales</taxon>
        <taxon>Brassicaceae</taxon>
        <taxon>Coluteocarpeae</taxon>
        <taxon>Noccaea</taxon>
    </lineage>
</organism>
<name>A0A1J3ILK6_NOCCA</name>
<proteinExistence type="predicted"/>
<evidence type="ECO:0000313" key="1">
    <source>
        <dbReference type="EMBL" id="JAU80268.1"/>
    </source>
</evidence>
<sequence length="91" mass="10356">MIDWLRVPWIMGHSYLDRFRSFHVVESLFHPLLHTGPVLDQSLFRTAWGEGSIFHSAPAADPCHSDVPRPVDKAPLLCCSSKQEMLELLNT</sequence>
<gene>
    <name evidence="1" type="ORF">MP_TR9431_c2_g1_i1_g.28632</name>
</gene>
<dbReference type="EMBL" id="GEVM01025670">
    <property type="protein sequence ID" value="JAU80268.1"/>
    <property type="molecule type" value="Transcribed_RNA"/>
</dbReference>